<evidence type="ECO:0008006" key="11">
    <source>
        <dbReference type="Google" id="ProtNLM"/>
    </source>
</evidence>
<dbReference type="PRINTS" id="PR00463">
    <property type="entry name" value="EP450I"/>
</dbReference>
<evidence type="ECO:0000256" key="3">
    <source>
        <dbReference type="ARBA" id="ARBA00010617"/>
    </source>
</evidence>
<evidence type="ECO:0000256" key="5">
    <source>
        <dbReference type="ARBA" id="ARBA00022723"/>
    </source>
</evidence>
<keyword evidence="8" id="KW-0503">Monooxygenase</keyword>
<comment type="caution">
    <text evidence="9">The sequence shown here is derived from an EMBL/GenBank/DDBJ whole genome shotgun (WGS) entry which is preliminary data.</text>
</comment>
<dbReference type="InterPro" id="IPR001128">
    <property type="entry name" value="Cyt_P450"/>
</dbReference>
<dbReference type="InterPro" id="IPR002401">
    <property type="entry name" value="Cyt_P450_E_grp-I"/>
</dbReference>
<protein>
    <recommendedName>
        <fullName evidence="11">Cytochrome P450</fullName>
    </recommendedName>
</protein>
<comment type="cofactor">
    <cofactor evidence="1">
        <name>heme</name>
        <dbReference type="ChEBI" id="CHEBI:30413"/>
    </cofactor>
</comment>
<keyword evidence="6" id="KW-0560">Oxidoreductase</keyword>
<evidence type="ECO:0000313" key="9">
    <source>
        <dbReference type="EMBL" id="KAL0064837.1"/>
    </source>
</evidence>
<keyword evidence="4" id="KW-0349">Heme</keyword>
<organism evidence="9 10">
    <name type="scientific">Marasmius tenuissimus</name>
    <dbReference type="NCBI Taxonomy" id="585030"/>
    <lineage>
        <taxon>Eukaryota</taxon>
        <taxon>Fungi</taxon>
        <taxon>Dikarya</taxon>
        <taxon>Basidiomycota</taxon>
        <taxon>Agaricomycotina</taxon>
        <taxon>Agaricomycetes</taxon>
        <taxon>Agaricomycetidae</taxon>
        <taxon>Agaricales</taxon>
        <taxon>Marasmiineae</taxon>
        <taxon>Marasmiaceae</taxon>
        <taxon>Marasmius</taxon>
    </lineage>
</organism>
<comment type="similarity">
    <text evidence="3">Belongs to the cytochrome P450 family.</text>
</comment>
<evidence type="ECO:0000313" key="10">
    <source>
        <dbReference type="Proteomes" id="UP001437256"/>
    </source>
</evidence>
<evidence type="ECO:0000256" key="7">
    <source>
        <dbReference type="ARBA" id="ARBA00023004"/>
    </source>
</evidence>
<dbReference type="Gene3D" id="1.10.630.10">
    <property type="entry name" value="Cytochrome P450"/>
    <property type="match status" value="1"/>
</dbReference>
<dbReference type="InterPro" id="IPR050364">
    <property type="entry name" value="Cytochrome_P450_fung"/>
</dbReference>
<dbReference type="Proteomes" id="UP001437256">
    <property type="component" value="Unassembled WGS sequence"/>
</dbReference>
<dbReference type="PANTHER" id="PTHR46300:SF7">
    <property type="entry name" value="P450, PUTATIVE (EUROFUNG)-RELATED"/>
    <property type="match status" value="1"/>
</dbReference>
<evidence type="ECO:0000256" key="6">
    <source>
        <dbReference type="ARBA" id="ARBA00023002"/>
    </source>
</evidence>
<gene>
    <name evidence="9" type="ORF">AAF712_008234</name>
</gene>
<keyword evidence="5" id="KW-0479">Metal-binding</keyword>
<evidence type="ECO:0000256" key="8">
    <source>
        <dbReference type="ARBA" id="ARBA00023033"/>
    </source>
</evidence>
<accession>A0ABR2ZUW2</accession>
<reference evidence="9 10" key="1">
    <citation type="submission" date="2024-05" db="EMBL/GenBank/DDBJ databases">
        <title>A draft genome resource for the thread blight pathogen Marasmius tenuissimus strain MS-2.</title>
        <authorList>
            <person name="Yulfo-Soto G.E."/>
            <person name="Baruah I.K."/>
            <person name="Amoako-Attah I."/>
            <person name="Bukari Y."/>
            <person name="Meinhardt L.W."/>
            <person name="Bailey B.A."/>
            <person name="Cohen S.P."/>
        </authorList>
    </citation>
    <scope>NUCLEOTIDE SEQUENCE [LARGE SCALE GENOMIC DNA]</scope>
    <source>
        <strain evidence="9 10">MS-2</strain>
    </source>
</reference>
<dbReference type="InterPro" id="IPR036396">
    <property type="entry name" value="Cyt_P450_sf"/>
</dbReference>
<keyword evidence="10" id="KW-1185">Reference proteome</keyword>
<name>A0ABR2ZUW2_9AGAR</name>
<keyword evidence="7" id="KW-0408">Iron</keyword>
<dbReference type="Pfam" id="PF00067">
    <property type="entry name" value="p450"/>
    <property type="match status" value="1"/>
</dbReference>
<comment type="pathway">
    <text evidence="2">Secondary metabolite biosynthesis.</text>
</comment>
<evidence type="ECO:0000256" key="4">
    <source>
        <dbReference type="ARBA" id="ARBA00022617"/>
    </source>
</evidence>
<dbReference type="SUPFAM" id="SSF48264">
    <property type="entry name" value="Cytochrome P450"/>
    <property type="match status" value="1"/>
</dbReference>
<evidence type="ECO:0000256" key="2">
    <source>
        <dbReference type="ARBA" id="ARBA00005179"/>
    </source>
</evidence>
<dbReference type="EMBL" id="JBBXMP010000056">
    <property type="protein sequence ID" value="KAL0064837.1"/>
    <property type="molecule type" value="Genomic_DNA"/>
</dbReference>
<sequence length="230" mass="26477">MYSPAALCTGLALVVLISRIILYKRRSGYPLPPGPKRFPVVGNLRDPKAGTDEPRWVSYHNLARRYGEVVYTEVFGSALVILNSQKAVVELLEKRSSNFSDRPPMYMANDLVGLDWDLGHMRYSDRWRLHRRTFHQFFQLRATVDYRSVETNEVRSFARKLIKSPEAYYRLTKHYIGAIILRLVYGYNLKEDDDPYLDLVDKAMAGFIATVNPGSFLVDHVPLLKYIPCG</sequence>
<proteinExistence type="inferred from homology"/>
<dbReference type="PANTHER" id="PTHR46300">
    <property type="entry name" value="P450, PUTATIVE (EUROFUNG)-RELATED-RELATED"/>
    <property type="match status" value="1"/>
</dbReference>
<evidence type="ECO:0000256" key="1">
    <source>
        <dbReference type="ARBA" id="ARBA00001971"/>
    </source>
</evidence>